<dbReference type="AlphaFoldDB" id="A0AAX4HFV2"/>
<dbReference type="RefSeq" id="XP_062879872.1">
    <property type="nucleotide sequence ID" value="XM_063023802.1"/>
</dbReference>
<evidence type="ECO:0000313" key="6">
    <source>
        <dbReference type="Proteomes" id="UP001338582"/>
    </source>
</evidence>
<evidence type="ECO:0000256" key="2">
    <source>
        <dbReference type="ARBA" id="ARBA00022729"/>
    </source>
</evidence>
<dbReference type="EMBL" id="CP138899">
    <property type="protein sequence ID" value="WPK27494.1"/>
    <property type="molecule type" value="Genomic_DNA"/>
</dbReference>
<proteinExistence type="predicted"/>
<organism evidence="5 6">
    <name type="scientific">Australozyma saopauloensis</name>
    <dbReference type="NCBI Taxonomy" id="291208"/>
    <lineage>
        <taxon>Eukaryota</taxon>
        <taxon>Fungi</taxon>
        <taxon>Dikarya</taxon>
        <taxon>Ascomycota</taxon>
        <taxon>Saccharomycotina</taxon>
        <taxon>Pichiomycetes</taxon>
        <taxon>Metschnikowiaceae</taxon>
        <taxon>Australozyma</taxon>
    </lineage>
</organism>
<gene>
    <name evidence="5" type="ORF">PUMCH_004883</name>
</gene>
<dbReference type="InterPro" id="IPR051648">
    <property type="entry name" value="CWI-Assembly_Regulator"/>
</dbReference>
<comment type="subcellular location">
    <subcellularLocation>
        <location evidence="1">Cell envelope</location>
    </subcellularLocation>
</comment>
<name>A0AAX4HFV2_9ASCO</name>
<keyword evidence="2" id="KW-0732">Signal</keyword>
<dbReference type="GO" id="GO:0031505">
    <property type="term" value="P:fungal-type cell wall organization"/>
    <property type="evidence" value="ECO:0007669"/>
    <property type="project" value="TreeGrafter"/>
</dbReference>
<evidence type="ECO:0000256" key="1">
    <source>
        <dbReference type="ARBA" id="ARBA00004196"/>
    </source>
</evidence>
<dbReference type="PANTHER" id="PTHR31018">
    <property type="entry name" value="SPORULATION-SPECIFIC PROTEIN-RELATED"/>
    <property type="match status" value="1"/>
</dbReference>
<dbReference type="GeneID" id="88175943"/>
<keyword evidence="6" id="KW-1185">Reference proteome</keyword>
<dbReference type="SUPFAM" id="SSF52058">
    <property type="entry name" value="L domain-like"/>
    <property type="match status" value="2"/>
</dbReference>
<evidence type="ECO:0008006" key="7">
    <source>
        <dbReference type="Google" id="ProtNLM"/>
    </source>
</evidence>
<accession>A0AAX4HFV2</accession>
<dbReference type="Gene3D" id="3.80.10.10">
    <property type="entry name" value="Ribonuclease Inhibitor"/>
    <property type="match status" value="1"/>
</dbReference>
<keyword evidence="3" id="KW-0325">Glycoprotein</keyword>
<dbReference type="InterPro" id="IPR032675">
    <property type="entry name" value="LRR_dom_sf"/>
</dbReference>
<protein>
    <recommendedName>
        <fullName evidence="7">Sporulation-specific protein 22</fullName>
    </recommendedName>
</protein>
<dbReference type="GO" id="GO:0009277">
    <property type="term" value="C:fungal-type cell wall"/>
    <property type="evidence" value="ECO:0007669"/>
    <property type="project" value="TreeGrafter"/>
</dbReference>
<evidence type="ECO:0000313" key="5">
    <source>
        <dbReference type="EMBL" id="WPK27494.1"/>
    </source>
</evidence>
<dbReference type="PANTHER" id="PTHR31018:SF3">
    <property type="entry name" value="RECEPTOR PROTEIN-TYROSINE KINASE"/>
    <property type="match status" value="1"/>
</dbReference>
<reference evidence="5 6" key="1">
    <citation type="submission" date="2023-10" db="EMBL/GenBank/DDBJ databases">
        <title>Draft Genome Sequence of Candida saopaulonensis from a very Premature Infant with Sepsis.</title>
        <authorList>
            <person name="Ning Y."/>
            <person name="Dai R."/>
            <person name="Xiao M."/>
            <person name="Xu Y."/>
            <person name="Yan Q."/>
            <person name="Zhang L."/>
        </authorList>
    </citation>
    <scope>NUCLEOTIDE SEQUENCE [LARGE SCALE GENOMIC DNA]</scope>
    <source>
        <strain evidence="5 6">19XY460</strain>
    </source>
</reference>
<dbReference type="GO" id="GO:0005886">
    <property type="term" value="C:plasma membrane"/>
    <property type="evidence" value="ECO:0007669"/>
    <property type="project" value="TreeGrafter"/>
</dbReference>
<sequence length="325" mass="35280">MLLEYISETFQMDRLQSLAMINTPSLHTVKSFDLRVLPILTHMTIDNLENVESLRIADTSLVSFTEVNTSNMTSFDINNNRYMETVSADVELVTSHFHIAGNGRNIRVDVKNLKTANNVTVSNVESLNLDSLEEVQGSVSILENNFSVLSLPQLQKVGGSMRLADNRALARVQIGALKDIDGGLLIVNNTLLNDISFLPKLTVIGGGLDVEGNIVTTLWPSLKFIKGAAKITTTNVDFDCNQWLHSEVSEAMRGGDIQCRATGKPVVTRGASGKNSSTSRDESDEATSAASRTSFTRSTLIGSLTVVLLALTGNISLFYPRSLGV</sequence>
<dbReference type="KEGG" id="asau:88175943"/>
<dbReference type="Proteomes" id="UP001338582">
    <property type="component" value="Chromosome 6"/>
</dbReference>
<feature type="region of interest" description="Disordered" evidence="4">
    <location>
        <begin position="266"/>
        <end position="290"/>
    </location>
</feature>
<dbReference type="GO" id="GO:0009986">
    <property type="term" value="C:cell surface"/>
    <property type="evidence" value="ECO:0007669"/>
    <property type="project" value="TreeGrafter"/>
</dbReference>
<evidence type="ECO:0000256" key="3">
    <source>
        <dbReference type="ARBA" id="ARBA00023180"/>
    </source>
</evidence>
<evidence type="ECO:0000256" key="4">
    <source>
        <dbReference type="SAM" id="MobiDB-lite"/>
    </source>
</evidence>